<keyword evidence="6" id="KW-0418">Kinase</keyword>
<feature type="transmembrane region" description="Helical" evidence="4">
    <location>
        <begin position="188"/>
        <end position="206"/>
    </location>
</feature>
<dbReference type="SUPFAM" id="SSF47384">
    <property type="entry name" value="Homodimeric domain of signal transducing histidine kinase"/>
    <property type="match status" value="1"/>
</dbReference>
<feature type="transmembrane region" description="Helical" evidence="4">
    <location>
        <begin position="58"/>
        <end position="78"/>
    </location>
</feature>
<keyword evidence="7" id="KW-1185">Reference proteome</keyword>
<dbReference type="InterPro" id="IPR004358">
    <property type="entry name" value="Sig_transdc_His_kin-like_C"/>
</dbReference>
<evidence type="ECO:0000313" key="6">
    <source>
        <dbReference type="EMBL" id="TCU88336.1"/>
    </source>
</evidence>
<dbReference type="SMART" id="SM00387">
    <property type="entry name" value="HATPase_c"/>
    <property type="match status" value="1"/>
</dbReference>
<dbReference type="InterPro" id="IPR003594">
    <property type="entry name" value="HATPase_dom"/>
</dbReference>
<name>A0A4R3UJK4_ROSSA</name>
<dbReference type="SUPFAM" id="SSF55781">
    <property type="entry name" value="GAF domain-like"/>
    <property type="match status" value="1"/>
</dbReference>
<keyword evidence="4" id="KW-1133">Transmembrane helix</keyword>
<evidence type="ECO:0000256" key="4">
    <source>
        <dbReference type="SAM" id="Phobius"/>
    </source>
</evidence>
<comment type="catalytic activity">
    <reaction evidence="1">
        <text>ATP + protein L-histidine = ADP + protein N-phospho-L-histidine.</text>
        <dbReference type="EC" id="2.7.13.3"/>
    </reaction>
</comment>
<dbReference type="PRINTS" id="PR00344">
    <property type="entry name" value="BCTRLSENSOR"/>
</dbReference>
<dbReference type="Gene3D" id="1.10.287.130">
    <property type="match status" value="1"/>
</dbReference>
<dbReference type="Pfam" id="PF01590">
    <property type="entry name" value="GAF"/>
    <property type="match status" value="1"/>
</dbReference>
<keyword evidence="4" id="KW-0812">Transmembrane</keyword>
<feature type="transmembrane region" description="Helical" evidence="4">
    <location>
        <begin position="126"/>
        <end position="145"/>
    </location>
</feature>
<keyword evidence="4" id="KW-0472">Membrane</keyword>
<dbReference type="InterPro" id="IPR003661">
    <property type="entry name" value="HisK_dim/P_dom"/>
</dbReference>
<feature type="transmembrane region" description="Helical" evidence="4">
    <location>
        <begin position="258"/>
        <end position="278"/>
    </location>
</feature>
<proteinExistence type="predicted"/>
<dbReference type="Proteomes" id="UP000295110">
    <property type="component" value="Unassembled WGS sequence"/>
</dbReference>
<evidence type="ECO:0000256" key="3">
    <source>
        <dbReference type="ARBA" id="ARBA00022553"/>
    </source>
</evidence>
<comment type="caution">
    <text evidence="6">The sequence shown here is derived from an EMBL/GenBank/DDBJ whole genome shotgun (WGS) entry which is preliminary data.</text>
</comment>
<dbReference type="GO" id="GO:0000155">
    <property type="term" value="F:phosphorelay sensor kinase activity"/>
    <property type="evidence" value="ECO:0007669"/>
    <property type="project" value="InterPro"/>
</dbReference>
<dbReference type="InterPro" id="IPR036097">
    <property type="entry name" value="HisK_dim/P_sf"/>
</dbReference>
<dbReference type="InterPro" id="IPR029016">
    <property type="entry name" value="GAF-like_dom_sf"/>
</dbReference>
<dbReference type="CDD" id="cd00082">
    <property type="entry name" value="HisKA"/>
    <property type="match status" value="1"/>
</dbReference>
<feature type="transmembrane region" description="Helical" evidence="4">
    <location>
        <begin position="284"/>
        <end position="305"/>
    </location>
</feature>
<dbReference type="PROSITE" id="PS50109">
    <property type="entry name" value="HIS_KIN"/>
    <property type="match status" value="1"/>
</dbReference>
<dbReference type="InterPro" id="IPR003018">
    <property type="entry name" value="GAF"/>
</dbReference>
<dbReference type="Gene3D" id="3.30.450.40">
    <property type="match status" value="1"/>
</dbReference>
<dbReference type="EC" id="2.7.13.3" evidence="2"/>
<dbReference type="Pfam" id="PF02518">
    <property type="entry name" value="HATPase_c"/>
    <property type="match status" value="1"/>
</dbReference>
<dbReference type="EMBL" id="SMBU01000040">
    <property type="protein sequence ID" value="TCU88336.1"/>
    <property type="molecule type" value="Genomic_DNA"/>
</dbReference>
<sequence length="721" mass="79174">MFESRMPLADPDSSAGTLLGPLAPFASLGSLGDLICCGAYALFALYFAQRLLRRQFPVTALAIVFGMALLASTMWAGASLDDDLRHWSDKLPGWVVPGADLLRFALWFSFMLMLLPPARRAGGLGLIRPLVAIVLSLQLGLILVGEQMVADALSRPQALVALAQAVLGLILVEQLLRNATPDARWNAKPVCLGLGAIFVFDLFIASQSVLFQRLDGDAVSVRPLVHAAAVPLLYVASRRHADWLVKLHVSRAAVFHSATLLLVGAYLLMVAAVGYYVRYTGGEWGRALSLALVFVALVALTLLVASGSMRSRLRVYISKNFFSYRYDYREEWLRFTALLSSSAEPQYTAETVVRALANLVESPSGMLWLQRAPNADFVQAARWNLPAQSGSEARDAALARFWRERAWIIDVDEWRRRCEAYPGLALPGWLVDESRCWLVIPLLVGEALIGFVVLGRPRAVVELNWEVRDLLRTAASQASGYLAQAQATEALLEARKFDAFNRMSAFVVHDLKNIVTQLSLMMKNAKRLRDNPEFQQDMLDTVENSLEKMRQLMLQLREGDKPHGLASGVDLEQIARRLAAAAASKGRALELDLQPGVSTRGHVERVERVLGHVVQNAFDATPASGQVRLILDAEGSQARVRVEDSGCGMSEDFIQNRLFKPFQTTKASGMGIGAHESYQYVQELGGKISVQSELNRGTTVTLLLPLFHAQAGAALTALDAR</sequence>
<dbReference type="InterPro" id="IPR014265">
    <property type="entry name" value="XrtA/PrsK"/>
</dbReference>
<feature type="transmembrane region" description="Helical" evidence="4">
    <location>
        <begin position="157"/>
        <end position="176"/>
    </location>
</feature>
<dbReference type="InterPro" id="IPR005467">
    <property type="entry name" value="His_kinase_dom"/>
</dbReference>
<evidence type="ECO:0000259" key="5">
    <source>
        <dbReference type="PROSITE" id="PS50109"/>
    </source>
</evidence>
<evidence type="ECO:0000256" key="1">
    <source>
        <dbReference type="ARBA" id="ARBA00000085"/>
    </source>
</evidence>
<protein>
    <recommendedName>
        <fullName evidence="2">histidine kinase</fullName>
        <ecNumber evidence="2">2.7.13.3</ecNumber>
    </recommendedName>
</protein>
<dbReference type="PANTHER" id="PTHR43547:SF2">
    <property type="entry name" value="HYBRID SIGNAL TRANSDUCTION HISTIDINE KINASE C"/>
    <property type="match status" value="1"/>
</dbReference>
<dbReference type="Gene3D" id="3.30.565.10">
    <property type="entry name" value="Histidine kinase-like ATPase, C-terminal domain"/>
    <property type="match status" value="1"/>
</dbReference>
<gene>
    <name evidence="6" type="ORF">EV671_10407</name>
</gene>
<evidence type="ECO:0000256" key="2">
    <source>
        <dbReference type="ARBA" id="ARBA00012438"/>
    </source>
</evidence>
<dbReference type="PANTHER" id="PTHR43547">
    <property type="entry name" value="TWO-COMPONENT HISTIDINE KINASE"/>
    <property type="match status" value="1"/>
</dbReference>
<keyword evidence="6" id="KW-0808">Transferase</keyword>
<keyword evidence="3" id="KW-0597">Phosphoprotein</keyword>
<dbReference type="NCBIfam" id="TIGR02916">
    <property type="entry name" value="PEP_his_kin"/>
    <property type="match status" value="1"/>
</dbReference>
<organism evidence="6 7">
    <name type="scientific">Roseateles saccharophilus</name>
    <name type="common">Pseudomonas saccharophila</name>
    <dbReference type="NCBI Taxonomy" id="304"/>
    <lineage>
        <taxon>Bacteria</taxon>
        <taxon>Pseudomonadati</taxon>
        <taxon>Pseudomonadota</taxon>
        <taxon>Betaproteobacteria</taxon>
        <taxon>Burkholderiales</taxon>
        <taxon>Sphaerotilaceae</taxon>
        <taxon>Roseateles</taxon>
    </lineage>
</organism>
<evidence type="ECO:0000313" key="7">
    <source>
        <dbReference type="Proteomes" id="UP000295110"/>
    </source>
</evidence>
<feature type="transmembrane region" description="Helical" evidence="4">
    <location>
        <begin position="22"/>
        <end position="46"/>
    </location>
</feature>
<feature type="domain" description="Histidine kinase" evidence="5">
    <location>
        <begin position="506"/>
        <end position="708"/>
    </location>
</feature>
<dbReference type="AlphaFoldDB" id="A0A4R3UJK4"/>
<feature type="transmembrane region" description="Helical" evidence="4">
    <location>
        <begin position="94"/>
        <end position="114"/>
    </location>
</feature>
<reference evidence="6 7" key="1">
    <citation type="submission" date="2019-03" db="EMBL/GenBank/DDBJ databases">
        <title>Genomic Encyclopedia of Type Strains, Phase IV (KMG-IV): sequencing the most valuable type-strain genomes for metagenomic binning, comparative biology and taxonomic classification.</title>
        <authorList>
            <person name="Goeker M."/>
        </authorList>
    </citation>
    <scope>NUCLEOTIDE SEQUENCE [LARGE SCALE GENOMIC DNA]</scope>
    <source>
        <strain evidence="6 7">DSM 654</strain>
    </source>
</reference>
<dbReference type="InterPro" id="IPR036890">
    <property type="entry name" value="HATPase_C_sf"/>
</dbReference>
<accession>A0A4R3UJK4</accession>
<dbReference type="SUPFAM" id="SSF55874">
    <property type="entry name" value="ATPase domain of HSP90 chaperone/DNA topoisomerase II/histidine kinase"/>
    <property type="match status" value="1"/>
</dbReference>